<dbReference type="PANTHER" id="PTHR24067">
    <property type="entry name" value="UBIQUITIN-CONJUGATING ENZYME E2"/>
    <property type="match status" value="1"/>
</dbReference>
<dbReference type="InterPro" id="IPR050113">
    <property type="entry name" value="Ub_conjugating_enzyme"/>
</dbReference>
<protein>
    <submittedName>
        <fullName evidence="2">Ubiquitin-conjugating enzyme E2 Z</fullName>
    </submittedName>
</protein>
<dbReference type="SMART" id="SM00212">
    <property type="entry name" value="UBCc"/>
    <property type="match status" value="1"/>
</dbReference>
<dbReference type="PROSITE" id="PS50127">
    <property type="entry name" value="UBC_2"/>
    <property type="match status" value="1"/>
</dbReference>
<sequence>MLSSWNESMYTNRTPSRNCLERVTRDLADFHADPPPGVFMAPEEDNMTVVHAIVTGAAGTSYQGGFFHLLMKCTNSYPMSPPQVRFMTTDGGRVWFSPHITSNGHICLSLLGTYTGQPWTPAHNLSSVALSIQSMLDDRINCVDASFEHVITGFWGSARWKSIRYNTLRVAVCGTIESCLEESCPFPAVLRERLLAKFAEDFEMYETAAKNELANNQGGILSWFGAENKYQTLLARLQKLKERVQERNGTSTVAAAPDRSSV</sequence>
<proteinExistence type="predicted"/>
<evidence type="ECO:0000259" key="1">
    <source>
        <dbReference type="PROSITE" id="PS50127"/>
    </source>
</evidence>
<dbReference type="SUPFAM" id="SSF54495">
    <property type="entry name" value="UBC-like"/>
    <property type="match status" value="1"/>
</dbReference>
<accession>A0A131YQI2</accession>
<organism evidence="2">
    <name type="scientific">Rhipicephalus appendiculatus</name>
    <name type="common">Brown ear tick</name>
    <dbReference type="NCBI Taxonomy" id="34631"/>
    <lineage>
        <taxon>Eukaryota</taxon>
        <taxon>Metazoa</taxon>
        <taxon>Ecdysozoa</taxon>
        <taxon>Arthropoda</taxon>
        <taxon>Chelicerata</taxon>
        <taxon>Arachnida</taxon>
        <taxon>Acari</taxon>
        <taxon>Parasitiformes</taxon>
        <taxon>Ixodida</taxon>
        <taxon>Ixodoidea</taxon>
        <taxon>Ixodidae</taxon>
        <taxon>Rhipicephalinae</taxon>
        <taxon>Rhipicephalus</taxon>
        <taxon>Rhipicephalus</taxon>
    </lineage>
</organism>
<dbReference type="AlphaFoldDB" id="A0A131YQI2"/>
<dbReference type="InterPro" id="IPR000608">
    <property type="entry name" value="UBC"/>
</dbReference>
<dbReference type="Pfam" id="PF00179">
    <property type="entry name" value="UQ_con"/>
    <property type="match status" value="1"/>
</dbReference>
<dbReference type="InterPro" id="IPR016135">
    <property type="entry name" value="UBQ-conjugating_enzyme/RWD"/>
</dbReference>
<dbReference type="Gene3D" id="3.10.110.10">
    <property type="entry name" value="Ubiquitin Conjugating Enzyme"/>
    <property type="match status" value="1"/>
</dbReference>
<name>A0A131YQI2_RHIAP</name>
<reference evidence="2" key="1">
    <citation type="journal article" date="2016" name="Ticks Tick Borne Dis.">
        <title>De novo assembly and annotation of the salivary gland transcriptome of Rhipicephalus appendiculatus male and female ticks during blood feeding.</title>
        <authorList>
            <person name="de Castro M.H."/>
            <person name="de Klerk D."/>
            <person name="Pienaar R."/>
            <person name="Latif A.A."/>
            <person name="Rees D.J."/>
            <person name="Mans B.J."/>
        </authorList>
    </citation>
    <scope>NUCLEOTIDE SEQUENCE</scope>
    <source>
        <tissue evidence="2">Salivary glands</tissue>
    </source>
</reference>
<evidence type="ECO:0000313" key="2">
    <source>
        <dbReference type="EMBL" id="JAP80740.1"/>
    </source>
</evidence>
<dbReference type="EMBL" id="GEDV01007817">
    <property type="protein sequence ID" value="JAP80740.1"/>
    <property type="molecule type" value="Transcribed_RNA"/>
</dbReference>
<feature type="domain" description="UBC core" evidence="1">
    <location>
        <begin position="18"/>
        <end position="175"/>
    </location>
</feature>